<keyword evidence="2" id="KW-1185">Reference proteome</keyword>
<dbReference type="KEGG" id="tfo:BFO_1063"/>
<dbReference type="InterPro" id="IPR029044">
    <property type="entry name" value="Nucleotide-diphossugar_trans"/>
</dbReference>
<proteinExistence type="predicted"/>
<name>G8UHP6_TANFA</name>
<evidence type="ECO:0000313" key="1">
    <source>
        <dbReference type="EMBL" id="AEW21153.1"/>
    </source>
</evidence>
<dbReference type="GeneID" id="34758319"/>
<protein>
    <submittedName>
        <fullName evidence="1">Putative N-acylneuraminate cytidylyltransferase</fullName>
    </submittedName>
</protein>
<dbReference type="CDD" id="cd02513">
    <property type="entry name" value="CMP-NeuAc_Synthase"/>
    <property type="match status" value="1"/>
</dbReference>
<accession>G8UHP6</accession>
<dbReference type="Pfam" id="PF02348">
    <property type="entry name" value="CTP_transf_3"/>
    <property type="match status" value="1"/>
</dbReference>
<organism evidence="1 2">
    <name type="scientific">Tannerella forsythia (strain ATCC 43037 / JCM 10827 / CCUG 21028 A / KCTC 5666 / FDC 338)</name>
    <name type="common">Bacteroides forsythus</name>
    <dbReference type="NCBI Taxonomy" id="203275"/>
    <lineage>
        <taxon>Bacteria</taxon>
        <taxon>Pseudomonadati</taxon>
        <taxon>Bacteroidota</taxon>
        <taxon>Bacteroidia</taxon>
        <taxon>Bacteroidales</taxon>
        <taxon>Tannerellaceae</taxon>
        <taxon>Tannerella</taxon>
    </lineage>
</organism>
<reference evidence="2" key="1">
    <citation type="submission" date="2011-12" db="EMBL/GenBank/DDBJ databases">
        <title>Complete sequence of Tannerella forsythia ATCC 43037.</title>
        <authorList>
            <person name="Dewhirst F."/>
            <person name="Tanner A."/>
            <person name="Izard J."/>
            <person name="Brinkac L."/>
            <person name="Durkin A.S."/>
            <person name="Hostetler J."/>
            <person name="Shetty J."/>
            <person name="Torralba M."/>
            <person name="Gill S."/>
            <person name="Nelson K."/>
        </authorList>
    </citation>
    <scope>NUCLEOTIDE SEQUENCE [LARGE SCALE GENOMIC DNA]</scope>
    <source>
        <strain evidence="2">ATCC 43037 / JCM 10827 / CCUG 33226 / KCTC 5666 / FDC 338</strain>
    </source>
</reference>
<dbReference type="PATRIC" id="fig|203275.8.peg.953"/>
<dbReference type="EMBL" id="CP003191">
    <property type="protein sequence ID" value="AEW21153.1"/>
    <property type="molecule type" value="Genomic_DNA"/>
</dbReference>
<dbReference type="Gene3D" id="3.90.550.10">
    <property type="entry name" value="Spore Coat Polysaccharide Biosynthesis Protein SpsA, Chain A"/>
    <property type="match status" value="1"/>
</dbReference>
<dbReference type="RefSeq" id="WP_014224478.1">
    <property type="nucleotide sequence ID" value="NC_016610.1"/>
</dbReference>
<dbReference type="PANTHER" id="PTHR21485:SF6">
    <property type="entry name" value="N-ACYLNEURAMINATE CYTIDYLYLTRANSFERASE-RELATED"/>
    <property type="match status" value="1"/>
</dbReference>
<evidence type="ECO:0000313" key="2">
    <source>
        <dbReference type="Proteomes" id="UP000005436"/>
    </source>
</evidence>
<dbReference type="AlphaFoldDB" id="G8UHP6"/>
<dbReference type="HOGENOM" id="CLU_042930_1_1_10"/>
<dbReference type="PANTHER" id="PTHR21485">
    <property type="entry name" value="HAD SUPERFAMILY MEMBERS CMAS AND KDSC"/>
    <property type="match status" value="1"/>
</dbReference>
<dbReference type="Proteomes" id="UP000005436">
    <property type="component" value="Chromosome"/>
</dbReference>
<dbReference type="GO" id="GO:0008781">
    <property type="term" value="F:N-acylneuraminate cytidylyltransferase activity"/>
    <property type="evidence" value="ECO:0007669"/>
    <property type="project" value="TreeGrafter"/>
</dbReference>
<dbReference type="STRING" id="203275.BFO_1063"/>
<gene>
    <name evidence="1" type="ordered locus">BFO_1063</name>
</gene>
<sequence length="230" mass="26080">MINTDKKILAVIPARGGSKGLPGKNIKLLHGKPLICYSIDAARGVLSDEHICVSTDDKEIIQIVENYGLYVPFIRPDELATDRSSVNDVLLHALDFYKQRSIDYDVVLLLQPTSPLRTSQDIEKAFSLYDDSIDMVVSVSISHAPSVLCKENQSGFVELMLNPTAGRRQNIPVYYEYNGAIYIINPKSLREKGISNFEKKIKYIMPKHRSIDIDDQYDFMYAETILAYER</sequence>
<dbReference type="InterPro" id="IPR003329">
    <property type="entry name" value="Cytidylyl_trans"/>
</dbReference>
<dbReference type="eggNOG" id="COG1083">
    <property type="taxonomic scope" value="Bacteria"/>
</dbReference>
<dbReference type="InterPro" id="IPR050793">
    <property type="entry name" value="CMP-NeuNAc_synthase"/>
</dbReference>
<keyword evidence="1" id="KW-0808">Transferase</keyword>
<keyword evidence="1" id="KW-0548">Nucleotidyltransferase</keyword>
<dbReference type="SUPFAM" id="SSF53448">
    <property type="entry name" value="Nucleotide-diphospho-sugar transferases"/>
    <property type="match status" value="1"/>
</dbReference>